<dbReference type="InterPro" id="IPR036259">
    <property type="entry name" value="MFS_trans_sf"/>
</dbReference>
<evidence type="ECO:0000256" key="1">
    <source>
        <dbReference type="ARBA" id="ARBA00004141"/>
    </source>
</evidence>
<evidence type="ECO:0000256" key="6">
    <source>
        <dbReference type="ARBA" id="ARBA00023136"/>
    </source>
</evidence>
<dbReference type="SUPFAM" id="SSF103473">
    <property type="entry name" value="MFS general substrate transporter"/>
    <property type="match status" value="1"/>
</dbReference>
<dbReference type="EMBL" id="LR862147">
    <property type="protein sequence ID" value="CAD1829170.1"/>
    <property type="molecule type" value="Genomic_DNA"/>
</dbReference>
<dbReference type="PROSITE" id="PS50850">
    <property type="entry name" value="MFS"/>
    <property type="match status" value="1"/>
</dbReference>
<feature type="transmembrane region" description="Helical" evidence="8">
    <location>
        <begin position="175"/>
        <end position="193"/>
    </location>
</feature>
<feature type="transmembrane region" description="Helical" evidence="8">
    <location>
        <begin position="311"/>
        <end position="330"/>
    </location>
</feature>
<feature type="region of interest" description="Disordered" evidence="7">
    <location>
        <begin position="26"/>
        <end position="48"/>
    </location>
</feature>
<feature type="transmembrane region" description="Helical" evidence="8">
    <location>
        <begin position="200"/>
        <end position="219"/>
    </location>
</feature>
<dbReference type="Gene3D" id="1.20.1250.20">
    <property type="entry name" value="MFS general substrate transporter like domains"/>
    <property type="match status" value="1"/>
</dbReference>
<name>A0A6V7PE74_ANACO</name>
<feature type="transmembrane region" description="Helical" evidence="8">
    <location>
        <begin position="342"/>
        <end position="364"/>
    </location>
</feature>
<sequence>MGSMGDVERGIKVEATKEREVIREPLIQQNSKEVGSSDAETNSNSSCKSTHQDSIWMVLLSTAVAVCGSFEFGSCVGYSAPTQSGIIKDIGLSLSEVNYYVSSLFNVRLLKHLFNFRFDTDNWCDDWCGDKRRIADFIGRKKAMRIAALICLVGWLAIYFAKGALMLYFGRLSSGYGIGVLSYVVPIFIAEIAPKNLRGGLATLNQLLICTGASVSFIVGTLVTWRTLVSIGVVPCIVLLVGLFFIPESPRWLAKVGQQKEFQVALRKLRGKNADITKKRQKFRNISNLFKTFLKPICFSYFRVSILELSLCWANGLSTIGGINGVGFYASQIFVSAGFSSGNLGTILMGCIQVPVTMLGAILMDRSGRRPLLMISATGTFAGTFLTGLSFYLKGQGVCAEWVPTLALSGVLVYMGAFSIGMGAVPWVIMSEIFSINIKAIGGSLVTLVNWFGSFAISYAFNFLPYDLELCRYFFLVLCGECGNCVICGEGCTRN</sequence>
<organism evidence="10">
    <name type="scientific">Ananas comosus var. bracteatus</name>
    <name type="common">red pineapple</name>
    <dbReference type="NCBI Taxonomy" id="296719"/>
    <lineage>
        <taxon>Eukaryota</taxon>
        <taxon>Viridiplantae</taxon>
        <taxon>Streptophyta</taxon>
        <taxon>Embryophyta</taxon>
        <taxon>Tracheophyta</taxon>
        <taxon>Spermatophyta</taxon>
        <taxon>Magnoliopsida</taxon>
        <taxon>Liliopsida</taxon>
        <taxon>Poales</taxon>
        <taxon>Bromeliaceae</taxon>
        <taxon>Bromelioideae</taxon>
        <taxon>Ananas</taxon>
    </lineage>
</organism>
<dbReference type="PANTHER" id="PTHR48021">
    <property type="match status" value="1"/>
</dbReference>
<feature type="transmembrane region" description="Helical" evidence="8">
    <location>
        <begin position="225"/>
        <end position="246"/>
    </location>
</feature>
<dbReference type="InterPro" id="IPR020846">
    <property type="entry name" value="MFS_dom"/>
</dbReference>
<protein>
    <recommendedName>
        <fullName evidence="9">Major facilitator superfamily (MFS) profile domain-containing protein</fullName>
    </recommendedName>
</protein>
<feature type="transmembrane region" description="Helical" evidence="8">
    <location>
        <begin position="441"/>
        <end position="461"/>
    </location>
</feature>
<comment type="similarity">
    <text evidence="2">Belongs to the major facilitator superfamily. Sugar transporter (TC 2.A.1.1) family.</text>
</comment>
<dbReference type="AlphaFoldDB" id="A0A6V7PE74"/>
<reference evidence="10" key="1">
    <citation type="submission" date="2020-07" db="EMBL/GenBank/DDBJ databases">
        <authorList>
            <person name="Lin J."/>
        </authorList>
    </citation>
    <scope>NUCLEOTIDE SEQUENCE</scope>
</reference>
<dbReference type="PRINTS" id="PR00171">
    <property type="entry name" value="SUGRTRNSPORT"/>
</dbReference>
<evidence type="ECO:0000256" key="4">
    <source>
        <dbReference type="ARBA" id="ARBA00022692"/>
    </source>
</evidence>
<dbReference type="InterPro" id="IPR050549">
    <property type="entry name" value="MFS_Trehalose_Transporter"/>
</dbReference>
<dbReference type="GO" id="GO:0016020">
    <property type="term" value="C:membrane"/>
    <property type="evidence" value="ECO:0007669"/>
    <property type="project" value="UniProtKB-SubCell"/>
</dbReference>
<comment type="subcellular location">
    <subcellularLocation>
        <location evidence="1">Membrane</location>
        <topology evidence="1">Multi-pass membrane protein</topology>
    </subcellularLocation>
</comment>
<feature type="domain" description="Major facilitator superfamily (MFS) profile" evidence="9">
    <location>
        <begin position="61"/>
        <end position="495"/>
    </location>
</feature>
<proteinExistence type="inferred from homology"/>
<keyword evidence="4 8" id="KW-0812">Transmembrane</keyword>
<dbReference type="InterPro" id="IPR003663">
    <property type="entry name" value="Sugar/inositol_transpt"/>
</dbReference>
<evidence type="ECO:0000256" key="8">
    <source>
        <dbReference type="SAM" id="Phobius"/>
    </source>
</evidence>
<feature type="transmembrane region" description="Helical" evidence="8">
    <location>
        <begin position="146"/>
        <end position="169"/>
    </location>
</feature>
<evidence type="ECO:0000256" key="7">
    <source>
        <dbReference type="SAM" id="MobiDB-lite"/>
    </source>
</evidence>
<accession>A0A6V7PE74</accession>
<feature type="compositionally biased region" description="Polar residues" evidence="7">
    <location>
        <begin position="27"/>
        <end position="48"/>
    </location>
</feature>
<dbReference type="PANTHER" id="PTHR48021:SF21">
    <property type="entry name" value="SUGAR TRANSPORTER ERD6-LIKE 8"/>
    <property type="match status" value="1"/>
</dbReference>
<evidence type="ECO:0000259" key="9">
    <source>
        <dbReference type="PROSITE" id="PS50850"/>
    </source>
</evidence>
<evidence type="ECO:0000313" key="10">
    <source>
        <dbReference type="EMBL" id="CAD1829170.1"/>
    </source>
</evidence>
<dbReference type="GO" id="GO:0051119">
    <property type="term" value="F:sugar transmembrane transporter activity"/>
    <property type="evidence" value="ECO:0007669"/>
    <property type="project" value="InterPro"/>
</dbReference>
<feature type="transmembrane region" description="Helical" evidence="8">
    <location>
        <begin position="405"/>
        <end position="429"/>
    </location>
</feature>
<dbReference type="InterPro" id="IPR005828">
    <property type="entry name" value="MFS_sugar_transport-like"/>
</dbReference>
<feature type="transmembrane region" description="Helical" evidence="8">
    <location>
        <begin position="371"/>
        <end position="393"/>
    </location>
</feature>
<dbReference type="Pfam" id="PF00083">
    <property type="entry name" value="Sugar_tr"/>
    <property type="match status" value="1"/>
</dbReference>
<keyword evidence="3" id="KW-0813">Transport</keyword>
<gene>
    <name evidence="10" type="ORF">CB5_LOCUS12381</name>
</gene>
<keyword evidence="6 8" id="KW-0472">Membrane</keyword>
<dbReference type="CDD" id="cd17358">
    <property type="entry name" value="MFS_GLUT6_8_Class3_like"/>
    <property type="match status" value="1"/>
</dbReference>
<keyword evidence="5 8" id="KW-1133">Transmembrane helix</keyword>
<evidence type="ECO:0000256" key="2">
    <source>
        <dbReference type="ARBA" id="ARBA00010992"/>
    </source>
</evidence>
<evidence type="ECO:0000256" key="3">
    <source>
        <dbReference type="ARBA" id="ARBA00022597"/>
    </source>
</evidence>
<keyword evidence="3" id="KW-0762">Sugar transport</keyword>
<dbReference type="InterPro" id="IPR044775">
    <property type="entry name" value="MFS_ERD6/Tret1-like"/>
</dbReference>
<evidence type="ECO:0000256" key="5">
    <source>
        <dbReference type="ARBA" id="ARBA00022989"/>
    </source>
</evidence>